<name>A0A0P0YXK9_9HYPH</name>
<accession>A0A0P0YXK9</accession>
<sequence>MSELAGKRALVTGGSRGIGAAIALALAEKGAAVAITYERSADRAAQVVDAIANKGGKAVAIQADSGDPAAIQRSVDEAVEKLGGLDILVNNAAIARYSPIADYPIEDIDAQLAVNIRGPILASKAAIPHLPAGGRIINIGSAGAERIVGSPGTVYYMTKSAIQSLTRGLAQELGPRDITVNTVQPGSTNTDMNPETGEFADLQRTLIPLGRFGQPEDVGAAVAFLASPAARQITGTILTVDGGALS</sequence>
<dbReference type="PANTHER" id="PTHR43639:SF1">
    <property type="entry name" value="SHORT-CHAIN DEHYDROGENASE_REDUCTASE FAMILY PROTEIN"/>
    <property type="match status" value="1"/>
</dbReference>
<dbReference type="PRINTS" id="PR00081">
    <property type="entry name" value="GDHRDH"/>
</dbReference>
<dbReference type="RefSeq" id="WP_060607667.1">
    <property type="nucleotide sequence ID" value="NZ_BBWQ01000018.1"/>
</dbReference>
<dbReference type="PRINTS" id="PR00080">
    <property type="entry name" value="SDRFAMILY"/>
</dbReference>
<dbReference type="SUPFAM" id="SSF51735">
    <property type="entry name" value="NAD(P)-binding Rossmann-fold domains"/>
    <property type="match status" value="1"/>
</dbReference>
<dbReference type="EMBL" id="LC066371">
    <property type="protein sequence ID" value="BAT26236.1"/>
    <property type="molecule type" value="Genomic_DNA"/>
</dbReference>
<comment type="similarity">
    <text evidence="1">Belongs to the short-chain dehydrogenases/reductases (SDR) family.</text>
</comment>
<dbReference type="AlphaFoldDB" id="A0A0P0YXK9"/>
<keyword evidence="2" id="KW-0560">Oxidoreductase</keyword>
<dbReference type="GO" id="GO:0016491">
    <property type="term" value="F:oxidoreductase activity"/>
    <property type="evidence" value="ECO:0007669"/>
    <property type="project" value="UniProtKB-KW"/>
</dbReference>
<dbReference type="CDD" id="cd05233">
    <property type="entry name" value="SDR_c"/>
    <property type="match status" value="1"/>
</dbReference>
<evidence type="ECO:0000256" key="2">
    <source>
        <dbReference type="ARBA" id="ARBA00023002"/>
    </source>
</evidence>
<dbReference type="Gene3D" id="3.40.50.720">
    <property type="entry name" value="NAD(P)-binding Rossmann-like Domain"/>
    <property type="match status" value="1"/>
</dbReference>
<dbReference type="PANTHER" id="PTHR43639">
    <property type="entry name" value="OXIDOREDUCTASE, SHORT-CHAIN DEHYDROGENASE/REDUCTASE FAMILY (AFU_ORTHOLOGUE AFUA_5G02870)"/>
    <property type="match status" value="1"/>
</dbReference>
<dbReference type="Pfam" id="PF13561">
    <property type="entry name" value="adh_short_C2"/>
    <property type="match status" value="1"/>
</dbReference>
<evidence type="ECO:0008006" key="4">
    <source>
        <dbReference type="Google" id="ProtNLM"/>
    </source>
</evidence>
<protein>
    <recommendedName>
        <fullName evidence="4">Oxidoreductase</fullName>
    </recommendedName>
</protein>
<dbReference type="InterPro" id="IPR002347">
    <property type="entry name" value="SDR_fam"/>
</dbReference>
<dbReference type="InterPro" id="IPR036291">
    <property type="entry name" value="NAD(P)-bd_dom_sf"/>
</dbReference>
<dbReference type="FunFam" id="3.40.50.720:FF:000084">
    <property type="entry name" value="Short-chain dehydrogenase reductase"/>
    <property type="match status" value="1"/>
</dbReference>
<evidence type="ECO:0000313" key="3">
    <source>
        <dbReference type="EMBL" id="BAT26236.1"/>
    </source>
</evidence>
<proteinExistence type="inferred from homology"/>
<reference evidence="3" key="1">
    <citation type="journal article" date="2015" name="Proc. Natl. Acad. Sci. U.S.A.">
        <title>Bacterial clade with the ribosomal RNA operon on a small plasmid rather than the chromosome.</title>
        <authorList>
            <person name="Anda M."/>
            <person name="Ohtsubo Y."/>
            <person name="Okubo T."/>
            <person name="Sugawara M."/>
            <person name="Nagata Y."/>
            <person name="Tsuda M."/>
            <person name="Minamisawa K."/>
            <person name="Mitsui H."/>
        </authorList>
    </citation>
    <scope>NUCLEOTIDE SEQUENCE</scope>
    <source>
        <strain evidence="3">DSM 21988</strain>
    </source>
</reference>
<organism evidence="3">
    <name type="scientific">Aureimonas altamirensis</name>
    <dbReference type="NCBI Taxonomy" id="370622"/>
    <lineage>
        <taxon>Bacteria</taxon>
        <taxon>Pseudomonadati</taxon>
        <taxon>Pseudomonadota</taxon>
        <taxon>Alphaproteobacteria</taxon>
        <taxon>Hyphomicrobiales</taxon>
        <taxon>Aurantimonadaceae</taxon>
        <taxon>Aureimonas</taxon>
    </lineage>
</organism>
<evidence type="ECO:0000256" key="1">
    <source>
        <dbReference type="ARBA" id="ARBA00006484"/>
    </source>
</evidence>